<organism evidence="2 3">
    <name type="scientific">Gomphillus americanus</name>
    <dbReference type="NCBI Taxonomy" id="1940652"/>
    <lineage>
        <taxon>Eukaryota</taxon>
        <taxon>Fungi</taxon>
        <taxon>Dikarya</taxon>
        <taxon>Ascomycota</taxon>
        <taxon>Pezizomycotina</taxon>
        <taxon>Lecanoromycetes</taxon>
        <taxon>OSLEUM clade</taxon>
        <taxon>Ostropomycetidae</taxon>
        <taxon>Ostropales</taxon>
        <taxon>Graphidaceae</taxon>
        <taxon>Gomphilloideae</taxon>
        <taxon>Gomphillus</taxon>
    </lineage>
</organism>
<feature type="signal peptide" evidence="1">
    <location>
        <begin position="1"/>
        <end position="17"/>
    </location>
</feature>
<dbReference type="OrthoDB" id="5405248at2759"/>
<keyword evidence="3" id="KW-1185">Reference proteome</keyword>
<gene>
    <name evidence="2" type="ORF">GOMPHAMPRED_005425</name>
</gene>
<dbReference type="EMBL" id="CAJPDQ010000032">
    <property type="protein sequence ID" value="CAF9929505.1"/>
    <property type="molecule type" value="Genomic_DNA"/>
</dbReference>
<accession>A0A8H3FT43</accession>
<proteinExistence type="predicted"/>
<evidence type="ECO:0000256" key="1">
    <source>
        <dbReference type="SAM" id="SignalP"/>
    </source>
</evidence>
<name>A0A8H3FT43_9LECA</name>
<keyword evidence="1" id="KW-0732">Signal</keyword>
<evidence type="ECO:0000313" key="3">
    <source>
        <dbReference type="Proteomes" id="UP000664169"/>
    </source>
</evidence>
<protein>
    <submittedName>
        <fullName evidence="2">Uncharacterized protein</fullName>
    </submittedName>
</protein>
<comment type="caution">
    <text evidence="2">The sequence shown here is derived from an EMBL/GenBank/DDBJ whole genome shotgun (WGS) entry which is preliminary data.</text>
</comment>
<dbReference type="Proteomes" id="UP000664169">
    <property type="component" value="Unassembled WGS sequence"/>
</dbReference>
<feature type="chain" id="PRO_5034840014" evidence="1">
    <location>
        <begin position="18"/>
        <end position="194"/>
    </location>
</feature>
<dbReference type="AlphaFoldDB" id="A0A8H3FT43"/>
<sequence length="194" mass="20041">MHLKTLVVAIYPAIAAAQYSISYFNALANGGEGDCSPDANYAACGDVAENVCCLASFTNSPVSVQGSNLDTTGVPDIITAYLGPSFNTAGCSVSCNSGGGDNTECVGCADEDGNQDDIGGAIISVFGSKRAVSGDQQSVHADRVGVYDTDIKAHRLFNIKSGVPAHVYNELISAFHNGTKVSDLSDAVMAYELK</sequence>
<reference evidence="2" key="1">
    <citation type="submission" date="2021-03" db="EMBL/GenBank/DDBJ databases">
        <authorList>
            <person name="Tagirdzhanova G."/>
        </authorList>
    </citation>
    <scope>NUCLEOTIDE SEQUENCE</scope>
</reference>
<evidence type="ECO:0000313" key="2">
    <source>
        <dbReference type="EMBL" id="CAF9929505.1"/>
    </source>
</evidence>